<organism evidence="2 3">
    <name type="scientific">Roseateles violae</name>
    <dbReference type="NCBI Taxonomy" id="3058042"/>
    <lineage>
        <taxon>Bacteria</taxon>
        <taxon>Pseudomonadati</taxon>
        <taxon>Pseudomonadota</taxon>
        <taxon>Betaproteobacteria</taxon>
        <taxon>Burkholderiales</taxon>
        <taxon>Sphaerotilaceae</taxon>
        <taxon>Roseateles</taxon>
    </lineage>
</organism>
<dbReference type="Gene3D" id="3.40.50.2300">
    <property type="match status" value="1"/>
</dbReference>
<comment type="caution">
    <text evidence="2">The sequence shown here is derived from an EMBL/GenBank/DDBJ whole genome shotgun (WGS) entry which is preliminary data.</text>
</comment>
<dbReference type="SUPFAM" id="SSF46894">
    <property type="entry name" value="C-terminal effector domain of the bipartite response regulators"/>
    <property type="match status" value="1"/>
</dbReference>
<dbReference type="PANTHER" id="PTHR43214:SF43">
    <property type="entry name" value="TWO-COMPONENT RESPONSE REGULATOR"/>
    <property type="match status" value="1"/>
</dbReference>
<evidence type="ECO:0008006" key="4">
    <source>
        <dbReference type="Google" id="ProtNLM"/>
    </source>
</evidence>
<reference evidence="2 3" key="1">
    <citation type="submission" date="2023-06" db="EMBL/GenBank/DDBJ databases">
        <title>Pelomonas sp. PFR6 16S ribosomal RNA gene Genome sequencing and assembly.</title>
        <authorList>
            <person name="Woo H."/>
        </authorList>
    </citation>
    <scope>NUCLEOTIDE SEQUENCE [LARGE SCALE GENOMIC DNA]</scope>
    <source>
        <strain evidence="2 3">PFR6</strain>
    </source>
</reference>
<evidence type="ECO:0000256" key="1">
    <source>
        <dbReference type="ARBA" id="ARBA00023125"/>
    </source>
</evidence>
<name>A0ABT8DKB8_9BURK</name>
<protein>
    <recommendedName>
        <fullName evidence="4">DNA-binding NarL/FixJ family response regulator</fullName>
    </recommendedName>
</protein>
<dbReference type="Proteomes" id="UP001228044">
    <property type="component" value="Unassembled WGS sequence"/>
</dbReference>
<sequence>MPAVFLLRRCASSLQKAQDLLTGSGMADWSVCGSAMRLRETREALAGCAPDIIACDLSLLDGRALQLAQSLRGLPRRPQLLLLAPMADELALFEALRLGANGYCIDADRGVNLLLDLRKLDAGRATMSPAIARQILDAYGLGRSSLDEALAPEASQDVTPMAHGLPRAEQHLLSLLAHGLLGVEIAARWDMTPADVERRLWRVYPRLHRLGVCAAGHVARAGASCGAS</sequence>
<dbReference type="EMBL" id="JAUHHC010000001">
    <property type="protein sequence ID" value="MDN3918837.1"/>
    <property type="molecule type" value="Genomic_DNA"/>
</dbReference>
<gene>
    <name evidence="2" type="ORF">QWJ38_00975</name>
</gene>
<dbReference type="SUPFAM" id="SSF52172">
    <property type="entry name" value="CheY-like"/>
    <property type="match status" value="1"/>
</dbReference>
<dbReference type="InterPro" id="IPR039420">
    <property type="entry name" value="WalR-like"/>
</dbReference>
<dbReference type="InterPro" id="IPR011006">
    <property type="entry name" value="CheY-like_superfamily"/>
</dbReference>
<dbReference type="PANTHER" id="PTHR43214">
    <property type="entry name" value="TWO-COMPONENT RESPONSE REGULATOR"/>
    <property type="match status" value="1"/>
</dbReference>
<keyword evidence="1" id="KW-0238">DNA-binding</keyword>
<keyword evidence="3" id="KW-1185">Reference proteome</keyword>
<dbReference type="RefSeq" id="WP_290357165.1">
    <property type="nucleotide sequence ID" value="NZ_JAUHHC010000001.1"/>
</dbReference>
<evidence type="ECO:0000313" key="3">
    <source>
        <dbReference type="Proteomes" id="UP001228044"/>
    </source>
</evidence>
<dbReference type="InterPro" id="IPR016032">
    <property type="entry name" value="Sig_transdc_resp-reg_C-effctor"/>
</dbReference>
<accession>A0ABT8DKB8</accession>
<proteinExistence type="predicted"/>
<evidence type="ECO:0000313" key="2">
    <source>
        <dbReference type="EMBL" id="MDN3918837.1"/>
    </source>
</evidence>